<dbReference type="InterPro" id="IPR019734">
    <property type="entry name" value="TPR_rpt"/>
</dbReference>
<evidence type="ECO:0000256" key="2">
    <source>
        <dbReference type="ARBA" id="ARBA00022803"/>
    </source>
</evidence>
<evidence type="ECO:0000313" key="5">
    <source>
        <dbReference type="EMBL" id="MBW8270521.1"/>
    </source>
</evidence>
<feature type="compositionally biased region" description="Low complexity" evidence="4">
    <location>
        <begin position="17"/>
        <end position="29"/>
    </location>
</feature>
<dbReference type="SUPFAM" id="SSF48452">
    <property type="entry name" value="TPR-like"/>
    <property type="match status" value="1"/>
</dbReference>
<name>A0ABS7F4H2_9PROT</name>
<comment type="caution">
    <text evidence="5">The sequence shown here is derived from an EMBL/GenBank/DDBJ whole genome shotgun (WGS) entry which is preliminary data.</text>
</comment>
<organism evidence="5 6">
    <name type="scientific">Caldovatus aquaticus</name>
    <dbReference type="NCBI Taxonomy" id="2865671"/>
    <lineage>
        <taxon>Bacteria</taxon>
        <taxon>Pseudomonadati</taxon>
        <taxon>Pseudomonadota</taxon>
        <taxon>Alphaproteobacteria</taxon>
        <taxon>Acetobacterales</taxon>
        <taxon>Roseomonadaceae</taxon>
        <taxon>Caldovatus</taxon>
    </lineage>
</organism>
<dbReference type="InterPro" id="IPR011990">
    <property type="entry name" value="TPR-like_helical_dom_sf"/>
</dbReference>
<dbReference type="PROSITE" id="PS50005">
    <property type="entry name" value="TPR"/>
    <property type="match status" value="2"/>
</dbReference>
<keyword evidence="1" id="KW-0677">Repeat</keyword>
<gene>
    <name evidence="5" type="ORF">K1J50_13625</name>
</gene>
<dbReference type="Proteomes" id="UP001519924">
    <property type="component" value="Unassembled WGS sequence"/>
</dbReference>
<feature type="repeat" description="TPR" evidence="3">
    <location>
        <begin position="129"/>
        <end position="162"/>
    </location>
</feature>
<protein>
    <submittedName>
        <fullName evidence="5">Tetratricopeptide repeat protein</fullName>
    </submittedName>
</protein>
<dbReference type="PANTHER" id="PTHR44858:SF1">
    <property type="entry name" value="UDP-N-ACETYLGLUCOSAMINE--PEPTIDE N-ACETYLGLUCOSAMINYLTRANSFERASE SPINDLY-RELATED"/>
    <property type="match status" value="1"/>
</dbReference>
<feature type="compositionally biased region" description="Gly residues" evidence="4">
    <location>
        <begin position="1"/>
        <end position="10"/>
    </location>
</feature>
<evidence type="ECO:0000256" key="4">
    <source>
        <dbReference type="SAM" id="MobiDB-lite"/>
    </source>
</evidence>
<dbReference type="Gene3D" id="1.25.40.10">
    <property type="entry name" value="Tetratricopeptide repeat domain"/>
    <property type="match status" value="1"/>
</dbReference>
<keyword evidence="2 3" id="KW-0802">TPR repeat</keyword>
<evidence type="ECO:0000256" key="1">
    <source>
        <dbReference type="ARBA" id="ARBA00022737"/>
    </source>
</evidence>
<dbReference type="PANTHER" id="PTHR44858">
    <property type="entry name" value="TETRATRICOPEPTIDE REPEAT PROTEIN 6"/>
    <property type="match status" value="1"/>
</dbReference>
<dbReference type="EMBL" id="JAHZUY010000042">
    <property type="protein sequence ID" value="MBW8270521.1"/>
    <property type="molecule type" value="Genomic_DNA"/>
</dbReference>
<dbReference type="Pfam" id="PF07719">
    <property type="entry name" value="TPR_2"/>
    <property type="match status" value="1"/>
</dbReference>
<feature type="repeat" description="TPR" evidence="3">
    <location>
        <begin position="163"/>
        <end position="196"/>
    </location>
</feature>
<evidence type="ECO:0000256" key="3">
    <source>
        <dbReference type="PROSITE-ProRule" id="PRU00339"/>
    </source>
</evidence>
<accession>A0ABS7F4H2</accession>
<reference evidence="5 6" key="1">
    <citation type="submission" date="2021-08" db="EMBL/GenBank/DDBJ databases">
        <title>Caldovatus sediminis gen. nov., sp. nov., a moderately thermophilic bacterium isolated from a hot spring.</title>
        <authorList>
            <person name="Hu C.-J."/>
            <person name="Li W.-J."/>
            <person name="Xian W.-D."/>
        </authorList>
    </citation>
    <scope>NUCLEOTIDE SEQUENCE [LARGE SCALE GENOMIC DNA]</scope>
    <source>
        <strain evidence="5 6">SYSU G05006</strain>
    </source>
</reference>
<dbReference type="InterPro" id="IPR050498">
    <property type="entry name" value="Ycf3"/>
</dbReference>
<feature type="region of interest" description="Disordered" evidence="4">
    <location>
        <begin position="1"/>
        <end position="55"/>
    </location>
</feature>
<keyword evidence="6" id="KW-1185">Reference proteome</keyword>
<dbReference type="InterPro" id="IPR013105">
    <property type="entry name" value="TPR_2"/>
</dbReference>
<proteinExistence type="predicted"/>
<evidence type="ECO:0000313" key="6">
    <source>
        <dbReference type="Proteomes" id="UP001519924"/>
    </source>
</evidence>
<sequence length="215" mass="23150">MAGVVLGGEAGWPAARAEPSWQPAQAAPSEPSPSPALPGRGGERPAVPHGEREEARRAELDRLFAALRDAPDEMAAALVEARIHAVWQQGASPAVQLLMRRGLRSLEARAPEEALEDFDAAITLAPGFAEAWYRRAQAHAAAGDIAAAMRDLRETLRLEPRHFGALVTLSAIQEEAGDLAGALRSFQAALEIHPKLRGAEMRLRDLRRRALGEDT</sequence>
<dbReference type="SMART" id="SM00028">
    <property type="entry name" value="TPR"/>
    <property type="match status" value="3"/>
</dbReference>